<feature type="compositionally biased region" description="Basic and acidic residues" evidence="3">
    <location>
        <begin position="898"/>
        <end position="920"/>
    </location>
</feature>
<dbReference type="InterPro" id="IPR033140">
    <property type="entry name" value="Lipase_GDXG_put_SER_AS"/>
</dbReference>
<dbReference type="EMBL" id="QZWG01000008">
    <property type="protein sequence ID" value="RZC00500.1"/>
    <property type="molecule type" value="Genomic_DNA"/>
</dbReference>
<feature type="compositionally biased region" description="Basic and acidic residues" evidence="3">
    <location>
        <begin position="714"/>
        <end position="725"/>
    </location>
</feature>
<dbReference type="Gene3D" id="3.40.50.1820">
    <property type="entry name" value="alpha/beta hydrolase"/>
    <property type="match status" value="1"/>
</dbReference>
<feature type="compositionally biased region" description="Acidic residues" evidence="3">
    <location>
        <begin position="736"/>
        <end position="751"/>
    </location>
</feature>
<dbReference type="InterPro" id="IPR013094">
    <property type="entry name" value="AB_hydrolase_3"/>
</dbReference>
<feature type="region of interest" description="Disordered" evidence="3">
    <location>
        <begin position="822"/>
        <end position="920"/>
    </location>
</feature>
<evidence type="ECO:0000256" key="1">
    <source>
        <dbReference type="ARBA" id="ARBA00010515"/>
    </source>
</evidence>
<dbReference type="Proteomes" id="UP000289340">
    <property type="component" value="Chromosome 8"/>
</dbReference>
<feature type="active site" evidence="2">
    <location>
        <position position="198"/>
    </location>
</feature>
<gene>
    <name evidence="5" type="ORF">D0Y65_022705</name>
</gene>
<evidence type="ECO:0000256" key="3">
    <source>
        <dbReference type="SAM" id="MobiDB-lite"/>
    </source>
</evidence>
<evidence type="ECO:0000313" key="5">
    <source>
        <dbReference type="EMBL" id="RZC00500.1"/>
    </source>
</evidence>
<dbReference type="GO" id="GO:0016787">
    <property type="term" value="F:hydrolase activity"/>
    <property type="evidence" value="ECO:0007669"/>
    <property type="project" value="InterPro"/>
</dbReference>
<protein>
    <submittedName>
        <fullName evidence="5">Putative carboxylesterase 17</fullName>
    </submittedName>
</protein>
<dbReference type="PANTHER" id="PTHR46975">
    <property type="entry name" value="PROTEIN SWEETIE"/>
    <property type="match status" value="1"/>
</dbReference>
<dbReference type="PROSITE" id="PS01174">
    <property type="entry name" value="LIPASE_GDXG_SER"/>
    <property type="match status" value="1"/>
</dbReference>
<reference evidence="5 6" key="1">
    <citation type="submission" date="2018-09" db="EMBL/GenBank/DDBJ databases">
        <title>A high-quality reference genome of wild soybean provides a powerful tool to mine soybean genomes.</title>
        <authorList>
            <person name="Xie M."/>
            <person name="Chung C.Y.L."/>
            <person name="Li M.-W."/>
            <person name="Wong F.-L."/>
            <person name="Chan T.-F."/>
            <person name="Lam H.-M."/>
        </authorList>
    </citation>
    <scope>NUCLEOTIDE SEQUENCE [LARGE SCALE GENOMIC DNA]</scope>
    <source>
        <strain evidence="6">cv. W05</strain>
        <tissue evidence="5">Hypocotyl of etiolated seedlings</tissue>
    </source>
</reference>
<comment type="caution">
    <text evidence="5">The sequence shown here is derived from an EMBL/GenBank/DDBJ whole genome shotgun (WGS) entry which is preliminary data.</text>
</comment>
<dbReference type="AlphaFoldDB" id="A0A445JPY7"/>
<dbReference type="Pfam" id="PF07859">
    <property type="entry name" value="Abhydrolase_3"/>
    <property type="match status" value="1"/>
</dbReference>
<sequence length="920" mass="102530">MASHRLKENSNFHSSQYLYMAAISLRHNPQANNTNQQREIITEEIQGLIRVHRDGRVERPSIVPSVSSTVASERGVTAKDVMINKETNLWARVYVPISACHYSKLLPLLVYFHGGGFCVGSAAWSCYHEFLTNLASKANCVILSVDYHLAPENRLPMAYDDGCNALMWVKREALNGSCVQKWWLSHCNMSSLFLAGDSAGANIAYNVATRMHMGSTSNTPLLSLKGVILIQPFFGGEERTFSEKHSLQPPNSALTLSVSDTYWRLALPLGATRDHSYCNLLADGSVKLRDLRLPSTMVCVAEMDILRDRNLEFSNALAKAGKRVETVVYKGVGHAFHVLHNYQLSHSRTQDMISHIRNFLNHTDTITVTHPNSEVNVIQTLCSTTKAIINRIETKMHKNPKSVVLALVLLGYKCIREASTEVCLSETIDMVNCTSPLLKRIIDDEAEPDDSVLPLRDMFRTCLSVVAALTKDCIEGFHLQEVKSFNQRRLIHTKLAFSLEQIISISTLALESKYAKDCEARNSICVGAVRYCIQCFHTVLSDSNMQVQVIGLQFLKARIQRGVNTEDNSFIMFLVGELIADIFTLIQKMLKNTITRESVTIASECLSLLVLLQTLSKGDDCQRSFMNLLLEAIVMIFLSTEDGISQEVNNLRSTTVKLVSRLAQIPSSAIHVKDVLLSMPPLHRQQLQGVIRASVTHDKNPTDIKVPVLDIKMPKPSEGTEEKHTIPSSAAVMQTDENDKEEDEFSEDDWDAFQSFPVSKSEDEDDSKTEHVAEGKDPSTVKMSSEIESSIGGVEFQDFFISKSINSEKELKGDECLEAVKEKHDQTYPSTNKPHDNENQEMEGKLQTSVAREKGTSIPGSELVSCDQKPEVEAKMEENLQNSGLQGEGASIPGNERVSCDQKPEVEAEVEEKNAKLWAS</sequence>
<evidence type="ECO:0000256" key="2">
    <source>
        <dbReference type="PROSITE-ProRule" id="PRU10038"/>
    </source>
</evidence>
<feature type="region of interest" description="Disordered" evidence="3">
    <location>
        <begin position="714"/>
        <end position="783"/>
    </location>
</feature>
<accession>A0A445JPY7</accession>
<dbReference type="InterPro" id="IPR029058">
    <property type="entry name" value="AB_hydrolase_fold"/>
</dbReference>
<feature type="compositionally biased region" description="Basic and acidic residues" evidence="3">
    <location>
        <begin position="768"/>
        <end position="779"/>
    </location>
</feature>
<feature type="compositionally biased region" description="Basic and acidic residues" evidence="3">
    <location>
        <begin position="868"/>
        <end position="878"/>
    </location>
</feature>
<dbReference type="SUPFAM" id="SSF53474">
    <property type="entry name" value="alpha/beta-Hydrolases"/>
    <property type="match status" value="1"/>
</dbReference>
<proteinExistence type="inferred from homology"/>
<evidence type="ECO:0000313" key="6">
    <source>
        <dbReference type="Proteomes" id="UP000289340"/>
    </source>
</evidence>
<dbReference type="PANTHER" id="PTHR46975:SF2">
    <property type="entry name" value="PROTEIN SWEETIE"/>
    <property type="match status" value="1"/>
</dbReference>
<organism evidence="5 6">
    <name type="scientific">Glycine soja</name>
    <name type="common">Wild soybean</name>
    <dbReference type="NCBI Taxonomy" id="3848"/>
    <lineage>
        <taxon>Eukaryota</taxon>
        <taxon>Viridiplantae</taxon>
        <taxon>Streptophyta</taxon>
        <taxon>Embryophyta</taxon>
        <taxon>Tracheophyta</taxon>
        <taxon>Spermatophyta</taxon>
        <taxon>Magnoliopsida</taxon>
        <taxon>eudicotyledons</taxon>
        <taxon>Gunneridae</taxon>
        <taxon>Pentapetalae</taxon>
        <taxon>rosids</taxon>
        <taxon>fabids</taxon>
        <taxon>Fabales</taxon>
        <taxon>Fabaceae</taxon>
        <taxon>Papilionoideae</taxon>
        <taxon>50 kb inversion clade</taxon>
        <taxon>NPAAA clade</taxon>
        <taxon>indigoferoid/millettioid clade</taxon>
        <taxon>Phaseoleae</taxon>
        <taxon>Glycine</taxon>
        <taxon>Glycine subgen. Soja</taxon>
    </lineage>
</organism>
<comment type="similarity">
    <text evidence="1">Belongs to the 'GDXG' lipolytic enzyme family.</text>
</comment>
<keyword evidence="6" id="KW-1185">Reference proteome</keyword>
<name>A0A445JPY7_GLYSO</name>
<feature type="compositionally biased region" description="Basic and acidic residues" evidence="3">
    <location>
        <begin position="833"/>
        <end position="844"/>
    </location>
</feature>
<dbReference type="InterPro" id="IPR044218">
    <property type="entry name" value="SWEETIE"/>
</dbReference>
<dbReference type="GO" id="GO:0005975">
    <property type="term" value="P:carbohydrate metabolic process"/>
    <property type="evidence" value="ECO:0007669"/>
    <property type="project" value="InterPro"/>
</dbReference>
<feature type="domain" description="Alpha/beta hydrolase fold-3" evidence="4">
    <location>
        <begin position="109"/>
        <end position="337"/>
    </location>
</feature>
<evidence type="ECO:0000259" key="4">
    <source>
        <dbReference type="Pfam" id="PF07859"/>
    </source>
</evidence>